<sequence>MFLVANEDFLKVDKLPSLSKVITSNSKATLICCTFCIVLGIVGGIAASYSAIRELSTTHFIPPCYIEPFLTHSHTSSISHAQTNCCGHFMNISRYGNESKCATADLNYYT</sequence>
<name>A0A914C2Y9_9BILA</name>
<keyword evidence="1" id="KW-0812">Transmembrane</keyword>
<organism evidence="2 3">
    <name type="scientific">Acrobeloides nanus</name>
    <dbReference type="NCBI Taxonomy" id="290746"/>
    <lineage>
        <taxon>Eukaryota</taxon>
        <taxon>Metazoa</taxon>
        <taxon>Ecdysozoa</taxon>
        <taxon>Nematoda</taxon>
        <taxon>Chromadorea</taxon>
        <taxon>Rhabditida</taxon>
        <taxon>Tylenchina</taxon>
        <taxon>Cephalobomorpha</taxon>
        <taxon>Cephaloboidea</taxon>
        <taxon>Cephalobidae</taxon>
        <taxon>Acrobeloides</taxon>
    </lineage>
</organism>
<reference evidence="3" key="1">
    <citation type="submission" date="2022-11" db="UniProtKB">
        <authorList>
            <consortium name="WormBaseParasite"/>
        </authorList>
    </citation>
    <scope>IDENTIFICATION</scope>
</reference>
<dbReference type="AlphaFoldDB" id="A0A914C2Y9"/>
<evidence type="ECO:0000313" key="2">
    <source>
        <dbReference type="Proteomes" id="UP000887540"/>
    </source>
</evidence>
<protein>
    <submittedName>
        <fullName evidence="3">Uncharacterized protein</fullName>
    </submittedName>
</protein>
<dbReference type="WBParaSite" id="ACRNAN_Path_167.g597.t1">
    <property type="protein sequence ID" value="ACRNAN_Path_167.g597.t1"/>
    <property type="gene ID" value="ACRNAN_Path_167.g597"/>
</dbReference>
<feature type="transmembrane region" description="Helical" evidence="1">
    <location>
        <begin position="28"/>
        <end position="52"/>
    </location>
</feature>
<keyword evidence="2" id="KW-1185">Reference proteome</keyword>
<dbReference type="Proteomes" id="UP000887540">
    <property type="component" value="Unplaced"/>
</dbReference>
<keyword evidence="1" id="KW-0472">Membrane</keyword>
<proteinExistence type="predicted"/>
<keyword evidence="1" id="KW-1133">Transmembrane helix</keyword>
<evidence type="ECO:0000313" key="3">
    <source>
        <dbReference type="WBParaSite" id="ACRNAN_Path_167.g597.t1"/>
    </source>
</evidence>
<evidence type="ECO:0000256" key="1">
    <source>
        <dbReference type="SAM" id="Phobius"/>
    </source>
</evidence>
<accession>A0A914C2Y9</accession>